<evidence type="ECO:0000313" key="2">
    <source>
        <dbReference type="EMBL" id="CAE12022.1"/>
    </source>
</evidence>
<keyword evidence="1" id="KW-0732">Signal</keyword>
<dbReference type="PANTHER" id="PTHR30006:SF15">
    <property type="entry name" value="IRON-UTILIZATION PERIPLASMIC PROTEIN"/>
    <property type="match status" value="1"/>
</dbReference>
<sequence length="278" mass="30227">MIEKLKSEGNNSSADIFQTTDVARLNRARVEGLLLPISSPVLDNSVPTKYRDPQGYWFGQSARARVIFFSKDRVKPSDLSTFDDLASPKWKGRVCVCSSASAYNQSLLAGMIAVDGAEVSEKWAKGVVDNMARKPQGGDRDQIAAVASGQCDIAIANTYYFAGMLTSDKAEERDAANKVALFWPGQQGRGTHMNISGAGVTKSAKNKAEAIKLVEFLSGAEAQQFYAEANNEFPVLPGAKRSQLVSSWGDFKEETINVAMLGENNVQSIRIFDRVGWG</sequence>
<evidence type="ECO:0000256" key="1">
    <source>
        <dbReference type="ARBA" id="ARBA00022729"/>
    </source>
</evidence>
<gene>
    <name evidence="2" type="ORF">ORF9</name>
</gene>
<dbReference type="Pfam" id="PF13343">
    <property type="entry name" value="SBP_bac_6"/>
    <property type="match status" value="1"/>
</dbReference>
<name>Q6NE71_9PROT</name>
<accession>Q6NE71</accession>
<dbReference type="Gene3D" id="3.40.190.10">
    <property type="entry name" value="Periplasmic binding protein-like II"/>
    <property type="match status" value="2"/>
</dbReference>
<protein>
    <submittedName>
        <fullName evidence="2">Putative IdiA</fullName>
    </submittedName>
</protein>
<organism evidence="2">
    <name type="scientific">Magnetospirillum gryphiswaldense</name>
    <dbReference type="NCBI Taxonomy" id="55518"/>
    <lineage>
        <taxon>Bacteria</taxon>
        <taxon>Pseudomonadati</taxon>
        <taxon>Pseudomonadota</taxon>
        <taxon>Alphaproteobacteria</taxon>
        <taxon>Rhodospirillales</taxon>
        <taxon>Rhodospirillaceae</taxon>
        <taxon>Magnetospirillum</taxon>
    </lineage>
</organism>
<reference evidence="2" key="1">
    <citation type="submission" date="2003-07" db="EMBL/GenBank/DDBJ databases">
        <title>Characterization of a spontaneous nonmagnetic mutant of Magnetospirillum gryphiswaldense reveals a large deletion comprising a putative magnetosome island.</title>
        <authorList>
            <person name="Schuebbe S."/>
            <person name="Kube M."/>
            <person name="Scheffel A."/>
            <person name="Wawer C."/>
            <person name="Heyen U."/>
            <person name="Meyerdierks A."/>
            <person name="Madkour M.H."/>
            <person name="Mayer F."/>
            <person name="Reinhardt R."/>
            <person name="Schueler D."/>
        </authorList>
    </citation>
    <scope>NUCLEOTIDE SEQUENCE</scope>
</reference>
<dbReference type="EMBL" id="BX571797">
    <property type="protein sequence ID" value="CAE12022.1"/>
    <property type="molecule type" value="Genomic_DNA"/>
</dbReference>
<dbReference type="SUPFAM" id="SSF53850">
    <property type="entry name" value="Periplasmic binding protein-like II"/>
    <property type="match status" value="1"/>
</dbReference>
<proteinExistence type="predicted"/>
<dbReference type="AlphaFoldDB" id="Q6NE71"/>
<dbReference type="GO" id="GO:0030288">
    <property type="term" value="C:outer membrane-bounded periplasmic space"/>
    <property type="evidence" value="ECO:0007669"/>
    <property type="project" value="TreeGrafter"/>
</dbReference>
<dbReference type="PANTHER" id="PTHR30006">
    <property type="entry name" value="THIAMINE-BINDING PERIPLASMIC PROTEIN-RELATED"/>
    <property type="match status" value="1"/>
</dbReference>